<keyword evidence="10" id="KW-0378">Hydrolase</keyword>
<dbReference type="Proteomes" id="UP000005226">
    <property type="component" value="Chromosome 13"/>
</dbReference>
<dbReference type="Gene3D" id="1.10.150.20">
    <property type="entry name" value="5' to 3' exonuclease, C-terminal subdomain"/>
    <property type="match status" value="1"/>
</dbReference>
<dbReference type="Pfam" id="PF00867">
    <property type="entry name" value="XPG_I"/>
    <property type="match status" value="1"/>
</dbReference>
<feature type="region of interest" description="Disordered" evidence="16">
    <location>
        <begin position="258"/>
        <end position="286"/>
    </location>
</feature>
<feature type="region of interest" description="Disordered" evidence="16">
    <location>
        <begin position="784"/>
        <end position="831"/>
    </location>
</feature>
<dbReference type="GO" id="GO:0046872">
    <property type="term" value="F:metal ion binding"/>
    <property type="evidence" value="ECO:0007669"/>
    <property type="project" value="UniProtKB-KW"/>
</dbReference>
<feature type="compositionally biased region" description="Acidic residues" evidence="16">
    <location>
        <begin position="791"/>
        <end position="801"/>
    </location>
</feature>
<evidence type="ECO:0000256" key="9">
    <source>
        <dbReference type="ARBA" id="ARBA00022763"/>
    </source>
</evidence>
<dbReference type="PANTHER" id="PTHR16171:SF11">
    <property type="entry name" value="DNA EXCISION REPAIR PROTEIN ERCC-5"/>
    <property type="match status" value="1"/>
</dbReference>
<gene>
    <name evidence="19" type="primary">ercc5</name>
</gene>
<feature type="region of interest" description="Disordered" evidence="16">
    <location>
        <begin position="464"/>
        <end position="483"/>
    </location>
</feature>
<evidence type="ECO:0000256" key="8">
    <source>
        <dbReference type="ARBA" id="ARBA00022759"/>
    </source>
</evidence>
<dbReference type="InterPro" id="IPR006085">
    <property type="entry name" value="XPG_DNA_repair_N"/>
</dbReference>
<dbReference type="SMART" id="SM00484">
    <property type="entry name" value="XPGI"/>
    <property type="match status" value="1"/>
</dbReference>
<protein>
    <submittedName>
        <fullName evidence="19">Excision repair cross-complementation group 5</fullName>
    </submittedName>
</protein>
<keyword evidence="6" id="KW-0540">Nuclease</keyword>
<keyword evidence="11" id="KW-0460">Magnesium</keyword>
<name>A0A674N2S5_TAKRU</name>
<dbReference type="PROSITE" id="PS00842">
    <property type="entry name" value="XPG_2"/>
    <property type="match status" value="1"/>
</dbReference>
<feature type="region of interest" description="Disordered" evidence="16">
    <location>
        <begin position="301"/>
        <end position="342"/>
    </location>
</feature>
<reference evidence="19" key="2">
    <citation type="submission" date="2025-08" db="UniProtKB">
        <authorList>
            <consortium name="Ensembl"/>
        </authorList>
    </citation>
    <scope>IDENTIFICATION</scope>
</reference>
<dbReference type="Gene3D" id="3.40.50.1010">
    <property type="entry name" value="5'-nuclease"/>
    <property type="match status" value="2"/>
</dbReference>
<keyword evidence="14" id="KW-0539">Nucleus</keyword>
<dbReference type="Pfam" id="PF00752">
    <property type="entry name" value="XPG_N"/>
    <property type="match status" value="1"/>
</dbReference>
<dbReference type="GO" id="GO:0006289">
    <property type="term" value="P:nucleotide-excision repair"/>
    <property type="evidence" value="ECO:0007669"/>
    <property type="project" value="InterPro"/>
</dbReference>
<accession>A0A674N2S5</accession>
<dbReference type="CDD" id="cd09868">
    <property type="entry name" value="PIN_XPG_RAD2"/>
    <property type="match status" value="2"/>
</dbReference>
<evidence type="ECO:0000256" key="4">
    <source>
        <dbReference type="ARBA" id="ARBA00005283"/>
    </source>
</evidence>
<organism evidence="19 20">
    <name type="scientific">Takifugu rubripes</name>
    <name type="common">Japanese pufferfish</name>
    <name type="synonym">Fugu rubripes</name>
    <dbReference type="NCBI Taxonomy" id="31033"/>
    <lineage>
        <taxon>Eukaryota</taxon>
        <taxon>Metazoa</taxon>
        <taxon>Chordata</taxon>
        <taxon>Craniata</taxon>
        <taxon>Vertebrata</taxon>
        <taxon>Euteleostomi</taxon>
        <taxon>Actinopterygii</taxon>
        <taxon>Neopterygii</taxon>
        <taxon>Teleostei</taxon>
        <taxon>Neoteleostei</taxon>
        <taxon>Acanthomorphata</taxon>
        <taxon>Eupercaria</taxon>
        <taxon>Tetraodontiformes</taxon>
        <taxon>Tetradontoidea</taxon>
        <taxon>Tetraodontidae</taxon>
        <taxon>Takifugu</taxon>
    </lineage>
</organism>
<proteinExistence type="inferred from homology"/>
<dbReference type="FunFam" id="3.40.50.1010:FF:000022">
    <property type="entry name" value="DNA repair protein complementing XP-G cells homolog"/>
    <property type="match status" value="1"/>
</dbReference>
<dbReference type="InterPro" id="IPR029060">
    <property type="entry name" value="PIN-like_dom_sf"/>
</dbReference>
<evidence type="ECO:0000313" key="19">
    <source>
        <dbReference type="Ensembl" id="ENSTRUP00000067579.1"/>
    </source>
</evidence>
<evidence type="ECO:0000259" key="18">
    <source>
        <dbReference type="SMART" id="SM00485"/>
    </source>
</evidence>
<keyword evidence="12" id="KW-0238">DNA-binding</keyword>
<evidence type="ECO:0000256" key="3">
    <source>
        <dbReference type="ARBA" id="ARBA00004286"/>
    </source>
</evidence>
<feature type="domain" description="XPG N-terminal" evidence="18">
    <location>
        <begin position="1"/>
        <end position="98"/>
    </location>
</feature>
<comment type="subcellular location">
    <subcellularLocation>
        <location evidence="3">Chromosome</location>
    </subcellularLocation>
    <subcellularLocation>
        <location evidence="2">Nucleus</location>
    </subcellularLocation>
</comment>
<dbReference type="InterPro" id="IPR019974">
    <property type="entry name" value="XPG_CS"/>
</dbReference>
<keyword evidence="13" id="KW-0234">DNA repair</keyword>
<keyword evidence="20" id="KW-1185">Reference proteome</keyword>
<dbReference type="GO" id="GO:0009411">
    <property type="term" value="P:response to UV"/>
    <property type="evidence" value="ECO:0007669"/>
    <property type="project" value="UniProtKB-ARBA"/>
</dbReference>
<feature type="compositionally biased region" description="Basic and acidic residues" evidence="16">
    <location>
        <begin position="466"/>
        <end position="479"/>
    </location>
</feature>
<evidence type="ECO:0000259" key="17">
    <source>
        <dbReference type="SMART" id="SM00484"/>
    </source>
</evidence>
<evidence type="ECO:0000256" key="15">
    <source>
        <dbReference type="SAM" id="Coils"/>
    </source>
</evidence>
<evidence type="ECO:0000256" key="1">
    <source>
        <dbReference type="ARBA" id="ARBA00001946"/>
    </source>
</evidence>
<evidence type="ECO:0000256" key="14">
    <source>
        <dbReference type="ARBA" id="ARBA00023242"/>
    </source>
</evidence>
<keyword evidence="15" id="KW-0175">Coiled coil</keyword>
<dbReference type="InterPro" id="IPR006084">
    <property type="entry name" value="XPG/Rad2"/>
</dbReference>
<evidence type="ECO:0000256" key="6">
    <source>
        <dbReference type="ARBA" id="ARBA00022722"/>
    </source>
</evidence>
<keyword evidence="5" id="KW-0158">Chromosome</keyword>
<sequence length="932" mass="104444">MGVHGLWRLLESTGKPINPETLEGKILAVDISIWLNQAVKGVRDREGNSVQNAHLLTLFHRICKLLFFRIKPVFVFDGEAPLLKKQTLALRRQRKEEMSRESKQTNEKLLRTFLKRQAIKAALGDQSKEPIPSLSSVTRHEVDDMYVLPALPVAEEKNESSSGEEDKEWEEMVDNYSTYQGELYDNPNSVDINSEEFASLPPEMKHEILKDMKEFSKRRRTMYQKPPQNSGDFSQYQLTGLLQRNLLNQRLGKVEKEMCERSAGSAPQVYEQDSEQKSHSIESNRLVSEDHSHYILIKGFQGGKRRAAGRPEPLWRPACDEQDNEPGPSSEVPEPSPPSPCTLKAIQAAMTDSSDKEDDQIRNGSGASPRTLLAIQQALAEEENPFVEQAANVQISVRHPAPRVVLSSSDDEPQDDTVKSSPQENLNLKWNNTKLHLHEKDSLLESSSEEDGEEVVVQRNLALLPPRHERGTKSNDESNKAQLSVDGRCGEMEIRQEMEEKVTFAAPICEELEALESSLQAEQSSLRELKQQQERMANTVTGQMYLESQELLQLFGVPFLVAPMEAEAQCAALDRDDHTHGTITDDSDVWLFGGRHVYKNFFSQNKYVEYFQYSDLQNVLGLDRAKLINLAYLLGSDYTEGVAGVGYVTGMEVLNEFTGPGLEPLIQFSKWWVEAQEKKRLVADPRDTKVKKKLRELKLHPGFPNPAVAQAYLQPCVDQAESSFSWGRPQVDIRRTEETLQPVMKQLSTQQTQMRIDSFFHMAQQEKNAIRSQRLRRAVTCMKRKERNGGEDGEEGSEEESSSLSKSKRGKVASKGSNTKGATEGEREVVGGGFLGSEVTLEPLKEVSCTNQVSQLDKGPHSAAAPSQRDGKDSDSSSSDDNGGGGREVAMVTARSVFESSRRGCRGKSTRGRGNARGRGKKSEIKDRTFST</sequence>
<dbReference type="GO" id="GO:0003697">
    <property type="term" value="F:single-stranded DNA binding"/>
    <property type="evidence" value="ECO:0007669"/>
    <property type="project" value="InterPro"/>
</dbReference>
<dbReference type="InterPro" id="IPR006086">
    <property type="entry name" value="XPG-I_dom"/>
</dbReference>
<evidence type="ECO:0000256" key="10">
    <source>
        <dbReference type="ARBA" id="ARBA00022801"/>
    </source>
</evidence>
<dbReference type="FunFam" id="1.10.150.20:FF:000037">
    <property type="entry name" value="DNA repair protein complementing XP-G cells homolog"/>
    <property type="match status" value="1"/>
</dbReference>
<feature type="compositionally biased region" description="Basic residues" evidence="16">
    <location>
        <begin position="903"/>
        <end position="920"/>
    </location>
</feature>
<reference evidence="19 20" key="1">
    <citation type="journal article" date="2011" name="Genome Biol. Evol.">
        <title>Integration of the genetic map and genome assembly of fugu facilitates insights into distinct features of genome evolution in teleosts and mammals.</title>
        <authorList>
            <person name="Kai W."/>
            <person name="Kikuchi K."/>
            <person name="Tohari S."/>
            <person name="Chew A.K."/>
            <person name="Tay A."/>
            <person name="Fujiwara A."/>
            <person name="Hosoya S."/>
            <person name="Suetake H."/>
            <person name="Naruse K."/>
            <person name="Brenner S."/>
            <person name="Suzuki Y."/>
            <person name="Venkatesh B."/>
        </authorList>
    </citation>
    <scope>NUCLEOTIDE SEQUENCE [LARGE SCALE GENOMIC DNA]</scope>
</reference>
<evidence type="ECO:0000313" key="20">
    <source>
        <dbReference type="Proteomes" id="UP000005226"/>
    </source>
</evidence>
<dbReference type="InterPro" id="IPR036279">
    <property type="entry name" value="5-3_exonuclease_C_sf"/>
</dbReference>
<dbReference type="GO" id="GO:0005634">
    <property type="term" value="C:nucleus"/>
    <property type="evidence" value="ECO:0007669"/>
    <property type="project" value="UniProtKB-SubCell"/>
</dbReference>
<dbReference type="AlphaFoldDB" id="A0A674N2S5"/>
<comment type="similarity">
    <text evidence="4">Belongs to the XPG/RAD2 endonuclease family. XPG subfamily.</text>
</comment>
<dbReference type="PANTHER" id="PTHR16171">
    <property type="entry name" value="DNA REPAIR PROTEIN COMPLEMENTING XP-G CELLS-RELATED"/>
    <property type="match status" value="1"/>
</dbReference>
<dbReference type="SMART" id="SM00279">
    <property type="entry name" value="HhH2"/>
    <property type="match status" value="1"/>
</dbReference>
<dbReference type="GeneTree" id="ENSGT00940000163631"/>
<keyword evidence="7" id="KW-0479">Metal-binding</keyword>
<reference evidence="19" key="3">
    <citation type="submission" date="2025-09" db="UniProtKB">
        <authorList>
            <consortium name="Ensembl"/>
        </authorList>
    </citation>
    <scope>IDENTIFICATION</scope>
</reference>
<dbReference type="PROSITE" id="PS00841">
    <property type="entry name" value="XPG_1"/>
    <property type="match status" value="1"/>
</dbReference>
<feature type="compositionally biased region" description="Basic and acidic residues" evidence="16">
    <location>
        <begin position="921"/>
        <end position="932"/>
    </location>
</feature>
<feature type="compositionally biased region" description="Basic and acidic residues" evidence="16">
    <location>
        <begin position="274"/>
        <end position="286"/>
    </location>
</feature>
<evidence type="ECO:0000256" key="16">
    <source>
        <dbReference type="SAM" id="MobiDB-lite"/>
    </source>
</evidence>
<dbReference type="SUPFAM" id="SSF47807">
    <property type="entry name" value="5' to 3' exonuclease, C-terminal subdomain"/>
    <property type="match status" value="1"/>
</dbReference>
<dbReference type="SMART" id="SM00485">
    <property type="entry name" value="XPGN"/>
    <property type="match status" value="1"/>
</dbReference>
<feature type="domain" description="XPG-I" evidence="17">
    <location>
        <begin position="553"/>
        <end position="622"/>
    </location>
</feature>
<keyword evidence="8" id="KW-0255">Endonuclease</keyword>
<evidence type="ECO:0000256" key="13">
    <source>
        <dbReference type="ARBA" id="ARBA00023204"/>
    </source>
</evidence>
<evidence type="ECO:0000256" key="2">
    <source>
        <dbReference type="ARBA" id="ARBA00004123"/>
    </source>
</evidence>
<dbReference type="Ensembl" id="ENSTRUT00000059134.1">
    <property type="protein sequence ID" value="ENSTRUP00000067579.1"/>
    <property type="gene ID" value="ENSTRUG00000017227.3"/>
</dbReference>
<evidence type="ECO:0000256" key="7">
    <source>
        <dbReference type="ARBA" id="ARBA00022723"/>
    </source>
</evidence>
<dbReference type="GO" id="GO:0004520">
    <property type="term" value="F:DNA endonuclease activity"/>
    <property type="evidence" value="ECO:0007669"/>
    <property type="project" value="TreeGrafter"/>
</dbReference>
<dbReference type="PRINTS" id="PR00066">
    <property type="entry name" value="XRODRMPGMNTG"/>
</dbReference>
<evidence type="ECO:0000256" key="12">
    <source>
        <dbReference type="ARBA" id="ARBA00023125"/>
    </source>
</evidence>
<feature type="region of interest" description="Disordered" evidence="16">
    <location>
        <begin position="405"/>
        <end position="426"/>
    </location>
</feature>
<dbReference type="SUPFAM" id="SSF88723">
    <property type="entry name" value="PIN domain-like"/>
    <property type="match status" value="1"/>
</dbReference>
<dbReference type="CDD" id="cd09904">
    <property type="entry name" value="H3TH_XPG"/>
    <property type="match status" value="1"/>
</dbReference>
<feature type="region of interest" description="Disordered" evidence="16">
    <location>
        <begin position="850"/>
        <end position="932"/>
    </location>
</feature>
<dbReference type="FunFam" id="3.40.50.1010:FF:000023">
    <property type="entry name" value="DNA repair protein complementing XP-G cells"/>
    <property type="match status" value="1"/>
</dbReference>
<feature type="coiled-coil region" evidence="15">
    <location>
        <begin position="512"/>
        <end position="539"/>
    </location>
</feature>
<comment type="cofactor">
    <cofactor evidence="1">
        <name>Mg(2+)</name>
        <dbReference type="ChEBI" id="CHEBI:18420"/>
    </cofactor>
</comment>
<evidence type="ECO:0000256" key="11">
    <source>
        <dbReference type="ARBA" id="ARBA00022842"/>
    </source>
</evidence>
<dbReference type="GO" id="GO:0016788">
    <property type="term" value="F:hydrolase activity, acting on ester bonds"/>
    <property type="evidence" value="ECO:0007669"/>
    <property type="project" value="InterPro"/>
</dbReference>
<dbReference type="PRINTS" id="PR00853">
    <property type="entry name" value="XPGRADSUPER"/>
</dbReference>
<dbReference type="InterPro" id="IPR008918">
    <property type="entry name" value="HhH2"/>
</dbReference>
<keyword evidence="9" id="KW-0227">DNA damage</keyword>
<evidence type="ECO:0000256" key="5">
    <source>
        <dbReference type="ARBA" id="ARBA00022454"/>
    </source>
</evidence>
<dbReference type="GO" id="GO:0005694">
    <property type="term" value="C:chromosome"/>
    <property type="evidence" value="ECO:0007669"/>
    <property type="project" value="UniProtKB-SubCell"/>
</dbReference>
<dbReference type="InterPro" id="IPR001044">
    <property type="entry name" value="XPG/Rad2_eukaryotes"/>
</dbReference>